<dbReference type="EMBL" id="QGNW01000089">
    <property type="protein sequence ID" value="RVW99184.1"/>
    <property type="molecule type" value="Genomic_DNA"/>
</dbReference>
<dbReference type="Pfam" id="PF13428">
    <property type="entry name" value="TPR_14"/>
    <property type="match status" value="1"/>
</dbReference>
<gene>
    <name evidence="2" type="primary">HCF107</name>
    <name evidence="2" type="ORF">CK203_018879</name>
</gene>
<sequence>MHLKLKLSSSSSPSNFSLYSPSQNPSSSKFSFKVPIVPLHSSLSPLTLPPCASKDSSSPLLEQKPHSSGFGSEPQSPPEVLTVRRPMKEYSGDDDESSNGDDVDEDTFSSSPIDAGLAEFAKKLPMFEPQRAELSSEERPLLVNLDLALYRAKVLARNYQFEEAEEILQKVPVLDLLFRPCSFGSVDDIEIFSIVFKCIYYWPEDGRPYVALGKILSKQSKASEARAVYEKGCQATQGENPYIWQDGFLPLAVAAKAPVQMLESGLSASLKMSGLSGHILRSPRGVHNGAELALIMMTRKCGLLSDTKGLNRMSLDALKVVRTVMKEVTCGPAGTMPCGQTRGVPLASPIDVNTLQVQARKIGNEPEFEGTICWAVLENKMGNIRRARDLFDAATVADKRHVAAWHGWAVLELKQGNIKKARHLLAKGLKYGGGNEYIYQTLALLEAKANRHEQARYLFKQATKCNPKSCASWLAWAQLEMQQENNHTARQLFEKAVQASPKNRFAWHVWGVFEANLGNADVGRKLLKIGHAVNPRDPVLLQSLALLEYKYSTANLSRVLFRRASELDPRHQPVWIAWGWMEWKEGNIATAREMYQRALSIDSTTESAARCLQAWGVLEERAGNLSAARRLFRSSLNINSQSYITWMTWASFEENQGNAVRAEEIRDLYFQQRTEVVDDASWVMGFLDIIDPALDSIKRLLNLDQNSYYRIPDSSRNIPGANEDSSGPGPGPSSGNPDSNDTASENGFNLDAFIREKLSLDPSNLDVQMQTHGTTVPRRVKLPRRIKRLENTQSRTTTAVTQSRV</sequence>
<accession>A0A438IR37</accession>
<dbReference type="Pfam" id="PF13432">
    <property type="entry name" value="TPR_16"/>
    <property type="match status" value="1"/>
</dbReference>
<feature type="region of interest" description="Disordered" evidence="1">
    <location>
        <begin position="712"/>
        <end position="746"/>
    </location>
</feature>
<dbReference type="InterPro" id="IPR011990">
    <property type="entry name" value="TPR-like_helical_dom_sf"/>
</dbReference>
<reference evidence="2 3" key="1">
    <citation type="journal article" date="2018" name="PLoS Genet.">
        <title>Population sequencing reveals clonal diversity and ancestral inbreeding in the grapevine cultivar Chardonnay.</title>
        <authorList>
            <person name="Roach M.J."/>
            <person name="Johnson D.L."/>
            <person name="Bohlmann J."/>
            <person name="van Vuuren H.J."/>
            <person name="Jones S.J."/>
            <person name="Pretorius I.S."/>
            <person name="Schmidt S.A."/>
            <person name="Borneman A.R."/>
        </authorList>
    </citation>
    <scope>NUCLEOTIDE SEQUENCE [LARGE SCALE GENOMIC DNA]</scope>
    <source>
        <strain evidence="3">cv. Chardonnay</strain>
        <tissue evidence="2">Leaf</tissue>
    </source>
</reference>
<name>A0A438IR37_VITVI</name>
<dbReference type="Gene3D" id="1.25.40.10">
    <property type="entry name" value="Tetratricopeptide repeat domain"/>
    <property type="match status" value="2"/>
</dbReference>
<feature type="region of interest" description="Disordered" evidence="1">
    <location>
        <begin position="1"/>
        <end position="30"/>
    </location>
</feature>
<dbReference type="InterPro" id="IPR003107">
    <property type="entry name" value="HAT"/>
</dbReference>
<dbReference type="Proteomes" id="UP000288805">
    <property type="component" value="Unassembled WGS sequence"/>
</dbReference>
<dbReference type="InterPro" id="IPR044624">
    <property type="entry name" value="Mbb1-like"/>
</dbReference>
<dbReference type="SMART" id="SM00028">
    <property type="entry name" value="TPR"/>
    <property type="match status" value="8"/>
</dbReference>
<feature type="compositionally biased region" description="Acidic residues" evidence="1">
    <location>
        <begin position="92"/>
        <end position="107"/>
    </location>
</feature>
<protein>
    <submittedName>
        <fullName evidence="2">Protein high chlorophyll fluorescent 107</fullName>
    </submittedName>
</protein>
<feature type="region of interest" description="Disordered" evidence="1">
    <location>
        <begin position="42"/>
        <end position="79"/>
    </location>
</feature>
<dbReference type="AlphaFoldDB" id="A0A438IR37"/>
<evidence type="ECO:0000313" key="3">
    <source>
        <dbReference type="Proteomes" id="UP000288805"/>
    </source>
</evidence>
<dbReference type="SMART" id="SM00386">
    <property type="entry name" value="HAT"/>
    <property type="match status" value="8"/>
</dbReference>
<dbReference type="PANTHER" id="PTHR44917">
    <property type="entry name" value="PROTEIN HIGH CHLOROPHYLL FLUORESCENT 107"/>
    <property type="match status" value="1"/>
</dbReference>
<evidence type="ECO:0000313" key="2">
    <source>
        <dbReference type="EMBL" id="RVW99184.1"/>
    </source>
</evidence>
<organism evidence="2 3">
    <name type="scientific">Vitis vinifera</name>
    <name type="common">Grape</name>
    <dbReference type="NCBI Taxonomy" id="29760"/>
    <lineage>
        <taxon>Eukaryota</taxon>
        <taxon>Viridiplantae</taxon>
        <taxon>Streptophyta</taxon>
        <taxon>Embryophyta</taxon>
        <taxon>Tracheophyta</taxon>
        <taxon>Spermatophyta</taxon>
        <taxon>Magnoliopsida</taxon>
        <taxon>eudicotyledons</taxon>
        <taxon>Gunneridae</taxon>
        <taxon>Pentapetalae</taxon>
        <taxon>rosids</taxon>
        <taxon>Vitales</taxon>
        <taxon>Vitaceae</taxon>
        <taxon>Viteae</taxon>
        <taxon>Vitis</taxon>
    </lineage>
</organism>
<proteinExistence type="predicted"/>
<dbReference type="FunFam" id="1.25.40.10:FF:001624">
    <property type="entry name" value="PsbB mRNA maturation factor Mbb1"/>
    <property type="match status" value="1"/>
</dbReference>
<feature type="region of interest" description="Disordered" evidence="1">
    <location>
        <begin position="89"/>
        <end position="108"/>
    </location>
</feature>
<dbReference type="InterPro" id="IPR019734">
    <property type="entry name" value="TPR_rpt"/>
</dbReference>
<comment type="caution">
    <text evidence="2">The sequence shown here is derived from an EMBL/GenBank/DDBJ whole genome shotgun (WGS) entry which is preliminary data.</text>
</comment>
<dbReference type="GO" id="GO:0003729">
    <property type="term" value="F:mRNA binding"/>
    <property type="evidence" value="ECO:0007669"/>
    <property type="project" value="InterPro"/>
</dbReference>
<dbReference type="SUPFAM" id="SSF48452">
    <property type="entry name" value="TPR-like"/>
    <property type="match status" value="2"/>
</dbReference>
<feature type="compositionally biased region" description="Low complexity" evidence="1">
    <location>
        <begin position="42"/>
        <end position="53"/>
    </location>
</feature>
<evidence type="ECO:0000256" key="1">
    <source>
        <dbReference type="SAM" id="MobiDB-lite"/>
    </source>
</evidence>
<dbReference type="PANTHER" id="PTHR44917:SF1">
    <property type="entry name" value="PROTEIN HIGH CHLOROPHYLL FLUORESCENT 107"/>
    <property type="match status" value="1"/>
</dbReference>
<dbReference type="GO" id="GO:0006397">
    <property type="term" value="P:mRNA processing"/>
    <property type="evidence" value="ECO:0007669"/>
    <property type="project" value="InterPro"/>
</dbReference>